<reference evidence="2" key="1">
    <citation type="submission" date="2018-11" db="EMBL/GenBank/DDBJ databases">
        <title>Henneguya salminicola genome and transcriptome.</title>
        <authorList>
            <person name="Yahalomi D."/>
            <person name="Atkinson S.D."/>
            <person name="Neuhof M."/>
            <person name="Chang E.S."/>
            <person name="Philippe H."/>
            <person name="Cartwright P."/>
            <person name="Bartholomew J.L."/>
            <person name="Huchon D."/>
        </authorList>
    </citation>
    <scope>NUCLEOTIDE SEQUENCE</scope>
    <source>
        <strain evidence="2">Hz1</strain>
        <tissue evidence="2">Whole</tissue>
    </source>
</reference>
<dbReference type="InterPro" id="IPR036423">
    <property type="entry name" value="SOD-like_Cu/Zn_dom_sf"/>
</dbReference>
<dbReference type="PANTHER" id="PTHR20910:SF1">
    <property type="entry name" value="SUPEROXIDE DISMUTASE COPPER_ZINC BINDING DOMAIN-CONTAINING PROTEIN"/>
    <property type="match status" value="1"/>
</dbReference>
<dbReference type="GO" id="GO:0006801">
    <property type="term" value="P:superoxide metabolic process"/>
    <property type="evidence" value="ECO:0007669"/>
    <property type="project" value="InterPro"/>
</dbReference>
<accession>A0A6G3MK71</accession>
<dbReference type="Pfam" id="PF00080">
    <property type="entry name" value="Sod_Cu"/>
    <property type="match status" value="1"/>
</dbReference>
<dbReference type="Gene3D" id="2.60.40.200">
    <property type="entry name" value="Superoxide dismutase, copper/zinc binding domain"/>
    <property type="match status" value="1"/>
</dbReference>
<feature type="domain" description="Superoxide dismutase copper/zinc binding" evidence="1">
    <location>
        <begin position="17"/>
        <end position="123"/>
    </location>
</feature>
<proteinExistence type="predicted"/>
<dbReference type="AlphaFoldDB" id="A0A6G3MK71"/>
<dbReference type="SUPFAM" id="SSF49329">
    <property type="entry name" value="Cu,Zn superoxide dismutase-like"/>
    <property type="match status" value="1"/>
</dbReference>
<name>A0A6G3MK71_HENSL</name>
<dbReference type="GO" id="GO:0046872">
    <property type="term" value="F:metal ion binding"/>
    <property type="evidence" value="ECO:0007669"/>
    <property type="project" value="InterPro"/>
</dbReference>
<organism evidence="2">
    <name type="scientific">Henneguya salminicola</name>
    <name type="common">Myxosporean</name>
    <dbReference type="NCBI Taxonomy" id="69463"/>
    <lineage>
        <taxon>Eukaryota</taxon>
        <taxon>Metazoa</taxon>
        <taxon>Cnidaria</taxon>
        <taxon>Myxozoa</taxon>
        <taxon>Myxosporea</taxon>
        <taxon>Bivalvulida</taxon>
        <taxon>Platysporina</taxon>
        <taxon>Myxobolidae</taxon>
        <taxon>Henneguya</taxon>
    </lineage>
</organism>
<dbReference type="PANTHER" id="PTHR20910">
    <property type="entry name" value="AGAP001623-PA"/>
    <property type="match status" value="1"/>
</dbReference>
<dbReference type="EMBL" id="GHBP01008770">
    <property type="protein sequence ID" value="NDJ94458.1"/>
    <property type="molecule type" value="Transcribed_RNA"/>
</dbReference>
<dbReference type="InterPro" id="IPR001424">
    <property type="entry name" value="SOD_Cu_Zn_dom"/>
</dbReference>
<evidence type="ECO:0000259" key="1">
    <source>
        <dbReference type="Pfam" id="PF00080"/>
    </source>
</evidence>
<protein>
    <submittedName>
        <fullName evidence="2">Extracellular superoxide dismutase [Cu-Zn] (Trinotate prediction)</fullName>
    </submittedName>
</protein>
<dbReference type="InterPro" id="IPR053257">
    <property type="entry name" value="Cu-only_SOD"/>
</dbReference>
<sequence length="138" mass="15975">MQFSDTFLTFNLYNKNGYITKDHKYHIHQNPPNVLDVSGTSYTVDCSTTGPHYNPYNVSVVQPMYEQECKGDFMERCEVGDLNGKHGLYEVGRTRKQFIDTNLKLYGPQSIFGRSLVVHGEEKQKTYIACSKLERFIY</sequence>
<evidence type="ECO:0000313" key="2">
    <source>
        <dbReference type="EMBL" id="NDJ94458.1"/>
    </source>
</evidence>